<gene>
    <name evidence="2" type="ORF">M9458_041684</name>
</gene>
<keyword evidence="3" id="KW-1185">Reference proteome</keyword>
<feature type="region of interest" description="Disordered" evidence="1">
    <location>
        <begin position="1"/>
        <end position="21"/>
    </location>
</feature>
<reference evidence="2 3" key="1">
    <citation type="submission" date="2024-05" db="EMBL/GenBank/DDBJ databases">
        <title>Genome sequencing and assembly of Indian major carp, Cirrhinus mrigala (Hamilton, 1822).</title>
        <authorList>
            <person name="Mohindra V."/>
            <person name="Chowdhury L.M."/>
            <person name="Lal K."/>
            <person name="Jena J.K."/>
        </authorList>
    </citation>
    <scope>NUCLEOTIDE SEQUENCE [LARGE SCALE GENOMIC DNA]</scope>
    <source>
        <strain evidence="2">CM1030</strain>
        <tissue evidence="2">Blood</tissue>
    </source>
</reference>
<dbReference type="EMBL" id="JAMKFB020000021">
    <property type="protein sequence ID" value="KAL0162288.1"/>
    <property type="molecule type" value="Genomic_DNA"/>
</dbReference>
<accession>A0ABD0NPN1</accession>
<proteinExistence type="predicted"/>
<feature type="non-terminal residue" evidence="2">
    <location>
        <position position="1"/>
    </location>
</feature>
<sequence>AGGGSTSRCCSRSHERAGVETERQEKCAVSITENHLSGSGITCSDRVACKSVSTIAGSDGSCVQRDTFWPAVHETATVVAQNQG</sequence>
<evidence type="ECO:0000256" key="1">
    <source>
        <dbReference type="SAM" id="MobiDB-lite"/>
    </source>
</evidence>
<comment type="caution">
    <text evidence="2">The sequence shown here is derived from an EMBL/GenBank/DDBJ whole genome shotgun (WGS) entry which is preliminary data.</text>
</comment>
<feature type="non-terminal residue" evidence="2">
    <location>
        <position position="84"/>
    </location>
</feature>
<feature type="compositionally biased region" description="Basic and acidic residues" evidence="1">
    <location>
        <begin position="12"/>
        <end position="21"/>
    </location>
</feature>
<evidence type="ECO:0000313" key="2">
    <source>
        <dbReference type="EMBL" id="KAL0162288.1"/>
    </source>
</evidence>
<feature type="compositionally biased region" description="Low complexity" evidence="1">
    <location>
        <begin position="1"/>
        <end position="10"/>
    </location>
</feature>
<name>A0ABD0NPN1_CIRMR</name>
<dbReference type="AlphaFoldDB" id="A0ABD0NPN1"/>
<evidence type="ECO:0000313" key="3">
    <source>
        <dbReference type="Proteomes" id="UP001529510"/>
    </source>
</evidence>
<organism evidence="2 3">
    <name type="scientific">Cirrhinus mrigala</name>
    <name type="common">Mrigala</name>
    <dbReference type="NCBI Taxonomy" id="683832"/>
    <lineage>
        <taxon>Eukaryota</taxon>
        <taxon>Metazoa</taxon>
        <taxon>Chordata</taxon>
        <taxon>Craniata</taxon>
        <taxon>Vertebrata</taxon>
        <taxon>Euteleostomi</taxon>
        <taxon>Actinopterygii</taxon>
        <taxon>Neopterygii</taxon>
        <taxon>Teleostei</taxon>
        <taxon>Ostariophysi</taxon>
        <taxon>Cypriniformes</taxon>
        <taxon>Cyprinidae</taxon>
        <taxon>Labeoninae</taxon>
        <taxon>Labeonini</taxon>
        <taxon>Cirrhinus</taxon>
    </lineage>
</organism>
<protein>
    <submittedName>
        <fullName evidence="2">Uncharacterized protein</fullName>
    </submittedName>
</protein>
<dbReference type="Proteomes" id="UP001529510">
    <property type="component" value="Unassembled WGS sequence"/>
</dbReference>